<protein>
    <recommendedName>
        <fullName evidence="3">DUF2188 domain-containing protein</fullName>
    </recommendedName>
</protein>
<proteinExistence type="predicted"/>
<gene>
    <name evidence="1" type="ordered locus">CCNA_01460</name>
</gene>
<dbReference type="RefSeq" id="WP_012640228.1">
    <property type="nucleotide sequence ID" value="NC_011916.1"/>
</dbReference>
<name>A0A0H3C7Z5_CAUVN</name>
<dbReference type="OrthoDB" id="7210871at2"/>
<dbReference type="AlphaFoldDB" id="A0A0H3C7Z5"/>
<evidence type="ECO:0000313" key="2">
    <source>
        <dbReference type="Proteomes" id="UP000001364"/>
    </source>
</evidence>
<dbReference type="PATRIC" id="fig|565050.3.peg.1440"/>
<keyword evidence="2" id="KW-1185">Reference proteome</keyword>
<reference evidence="1 2" key="1">
    <citation type="journal article" date="2010" name="J. Bacteriol.">
        <title>The genetic basis of laboratory adaptation in Caulobacter crescentus.</title>
        <authorList>
            <person name="Marks M.E."/>
            <person name="Castro-Rojas C.M."/>
            <person name="Teiling C."/>
            <person name="Du L."/>
            <person name="Kapatral V."/>
            <person name="Walunas T.L."/>
            <person name="Crosson S."/>
        </authorList>
    </citation>
    <scope>NUCLEOTIDE SEQUENCE [LARGE SCALE GENOMIC DNA]</scope>
    <source>
        <strain evidence="2">NA1000 / CB15N</strain>
    </source>
</reference>
<sequence>MNKPIIQRVIITVRRRAGMWAAEEEGVFFVASPDKDIVKASAAKRAQACFGQGRACQIRISGEHGFLIEPLA</sequence>
<dbReference type="HOGENOM" id="CLU_2827406_0_0_5"/>
<dbReference type="Proteomes" id="UP000001364">
    <property type="component" value="Chromosome"/>
</dbReference>
<evidence type="ECO:0000313" key="1">
    <source>
        <dbReference type="EMBL" id="ACL94925.1"/>
    </source>
</evidence>
<dbReference type="RefSeq" id="YP_002516833.1">
    <property type="nucleotide sequence ID" value="NC_011916.1"/>
</dbReference>
<evidence type="ECO:0008006" key="3">
    <source>
        <dbReference type="Google" id="ProtNLM"/>
    </source>
</evidence>
<accession>A0A0H3C7Z5</accession>
<dbReference type="KEGG" id="ccs:CCNA_01460"/>
<organism evidence="1 2">
    <name type="scientific">Caulobacter vibrioides (strain NA1000 / CB15N)</name>
    <name type="common">Caulobacter crescentus</name>
    <dbReference type="NCBI Taxonomy" id="565050"/>
    <lineage>
        <taxon>Bacteria</taxon>
        <taxon>Pseudomonadati</taxon>
        <taxon>Pseudomonadota</taxon>
        <taxon>Alphaproteobacteria</taxon>
        <taxon>Caulobacterales</taxon>
        <taxon>Caulobacteraceae</taxon>
        <taxon>Caulobacter</taxon>
    </lineage>
</organism>
<dbReference type="EMBL" id="CP001340">
    <property type="protein sequence ID" value="ACL94925.1"/>
    <property type="molecule type" value="Genomic_DNA"/>
</dbReference>
<dbReference type="GeneID" id="7330194"/>